<evidence type="ECO:0000256" key="2">
    <source>
        <dbReference type="ARBA" id="ARBA00022803"/>
    </source>
</evidence>
<keyword evidence="1" id="KW-0677">Repeat</keyword>
<dbReference type="Gene3D" id="1.25.40.10">
    <property type="entry name" value="Tetratricopeptide repeat domain"/>
    <property type="match status" value="1"/>
</dbReference>
<gene>
    <name evidence="5" type="ORF">BcabD6B2_53940</name>
</gene>
<feature type="repeat" description="TPR" evidence="3">
    <location>
        <begin position="747"/>
        <end position="780"/>
    </location>
</feature>
<dbReference type="AlphaFoldDB" id="A0AAV4M1U9"/>
<feature type="repeat" description="TPR" evidence="3">
    <location>
        <begin position="781"/>
        <end position="814"/>
    </location>
</feature>
<dbReference type="PANTHER" id="PTHR16193">
    <property type="entry name" value="TETRATRICOPEPTIDE REPEAT PROTEIN 27"/>
    <property type="match status" value="1"/>
</dbReference>
<sequence>MPPNSPSLADLGPLLERLLLEPTKESRSHLESEIRSKSTSPHIEELIALITYAADCDVYRGVTLLDRYLGGSVLLDVSDASIGTSCRRLYDHLVCRIVQFVESGARCGLERLYVLAGAVLLLNVFVRVNWMGPPVGVETAAEKHLASQYREKTVPDERDDRVSLDSLDLLTQGGSSFAAFASEKVALEFNDRCVLRSPDIRCFDVEADGSAYASLVSSMLEELQVDGEFIYTGIVGAPYLAASLAFLSTLNGSLSASIGGEPVNKRQTCNAATQGTDDSDNAELGALQPDVATQPPKLPANHSLSTLGIWQGRAAFVWQRVIRDSMLNPCPTLFRACVTDFGEILKLSGFLPSTFSLSDIDGELLKSVNPTAGDSTNREASDATPAPSATPDNTLFLQKAIIVSPSTRINCSDELGALLIVELALRLPYYNMSRLFEPLMSLASSLLGFSFAFTGRLGIRRKHQVNALPQLVVVAENSRNPKSQAPDSSPNDRQSSPGAKGGTATAPAEERTNITAASPPDAAVTPEDIGLADVNEDTDILERPKLSEESDDAPLSLPEQCLLLSKALHILQTMPAGDELNLEFLSAIVARCLGDKDGPSSWLLSSVALWVRCKTEYHRTKTVERATLQLHKLSDSYYEADAPPGRRLEFMWHVWSPTSWGIKREIARRMSSIGSFLTAFEIYQKLHMWEDAIQCLIIVGRKNDAKELVQQHLKKAPSPLLWCFLGDVEGDISHYKTAWDLSKGRCARAQRTLGSYYYNKSDFAAAVEALELALAINPMRESSQFLLGCAYLKQNNLERALGTFARVVALNPANHDAWANMCSAHVNMGNFRAAMLCIDQAVKFQPSKWEFWDIRLRIALRERDLQNICQSIEKLIDIGKPQKSIIEPPIVAFLVESSTRFPTNHATQRMLARTLDLVTKHITGDAEIWRLCARYFGFQKFYKEALECTFRQYRAIESAIVDSLSEAKQDADAQRAHDVAQLKRLTDCLASMVALLKRMSVSDRRGKRDTVLQTLRSVRERAHSRIAEVNAQFQAEMDSFLESAEVEDVVAVYAGD</sequence>
<evidence type="ECO:0000313" key="5">
    <source>
        <dbReference type="EMBL" id="GIX65958.1"/>
    </source>
</evidence>
<dbReference type="InterPro" id="IPR011990">
    <property type="entry name" value="TPR-like_helical_dom_sf"/>
</dbReference>
<dbReference type="SUPFAM" id="SSF48452">
    <property type="entry name" value="TPR-like"/>
    <property type="match status" value="1"/>
</dbReference>
<evidence type="ECO:0000256" key="1">
    <source>
        <dbReference type="ARBA" id="ARBA00022737"/>
    </source>
</evidence>
<dbReference type="EMBL" id="BPLF01000006">
    <property type="protein sequence ID" value="GIX65958.1"/>
    <property type="molecule type" value="Genomic_DNA"/>
</dbReference>
<evidence type="ECO:0000256" key="3">
    <source>
        <dbReference type="PROSITE-ProRule" id="PRU00339"/>
    </source>
</evidence>
<evidence type="ECO:0000313" key="6">
    <source>
        <dbReference type="Proteomes" id="UP001497744"/>
    </source>
</evidence>
<comment type="caution">
    <text evidence="5">The sequence shown here is derived from an EMBL/GenBank/DDBJ whole genome shotgun (WGS) entry which is preliminary data.</text>
</comment>
<dbReference type="PANTHER" id="PTHR16193:SF0">
    <property type="entry name" value="TETRATRICOPEPTIDE REPEAT PROTEIN 27"/>
    <property type="match status" value="1"/>
</dbReference>
<name>A0AAV4M1U9_BABCB</name>
<accession>A0AAV4M1U9</accession>
<dbReference type="PROSITE" id="PS50005">
    <property type="entry name" value="TPR"/>
    <property type="match status" value="2"/>
</dbReference>
<feature type="region of interest" description="Disordered" evidence="4">
    <location>
        <begin position="476"/>
        <end position="537"/>
    </location>
</feature>
<reference evidence="5 6" key="1">
    <citation type="submission" date="2021-06" db="EMBL/GenBank/DDBJ databases">
        <title>Genome sequence of Babesia caballi.</title>
        <authorList>
            <person name="Yamagishi J."/>
            <person name="Kidaka T."/>
            <person name="Ochi A."/>
        </authorList>
    </citation>
    <scope>NUCLEOTIDE SEQUENCE [LARGE SCALE GENOMIC DNA]</scope>
    <source>
        <strain evidence="5">USDA-D6B2</strain>
    </source>
</reference>
<keyword evidence="6" id="KW-1185">Reference proteome</keyword>
<feature type="compositionally biased region" description="Polar residues" evidence="4">
    <location>
        <begin position="477"/>
        <end position="496"/>
    </location>
</feature>
<protein>
    <submittedName>
        <fullName evidence="5">Tetratricopeptide repeat-containing protein</fullName>
    </submittedName>
</protein>
<feature type="region of interest" description="Disordered" evidence="4">
    <location>
        <begin position="368"/>
        <end position="389"/>
    </location>
</feature>
<dbReference type="Proteomes" id="UP001497744">
    <property type="component" value="Unassembled WGS sequence"/>
</dbReference>
<dbReference type="Pfam" id="PF14559">
    <property type="entry name" value="TPR_19"/>
    <property type="match status" value="1"/>
</dbReference>
<proteinExistence type="predicted"/>
<dbReference type="InterPro" id="IPR044244">
    <property type="entry name" value="TTC27/Emw1"/>
</dbReference>
<dbReference type="GeneID" id="94197439"/>
<dbReference type="RefSeq" id="XP_067718027.1">
    <property type="nucleotide sequence ID" value="XM_067861926.1"/>
</dbReference>
<dbReference type="InterPro" id="IPR019734">
    <property type="entry name" value="TPR_rpt"/>
</dbReference>
<dbReference type="Pfam" id="PF13181">
    <property type="entry name" value="TPR_8"/>
    <property type="match status" value="1"/>
</dbReference>
<evidence type="ECO:0000256" key="4">
    <source>
        <dbReference type="SAM" id="MobiDB-lite"/>
    </source>
</evidence>
<keyword evidence="2 3" id="KW-0802">TPR repeat</keyword>
<dbReference type="SMART" id="SM00028">
    <property type="entry name" value="TPR"/>
    <property type="match status" value="3"/>
</dbReference>
<organism evidence="5 6">
    <name type="scientific">Babesia caballi</name>
    <dbReference type="NCBI Taxonomy" id="5871"/>
    <lineage>
        <taxon>Eukaryota</taxon>
        <taxon>Sar</taxon>
        <taxon>Alveolata</taxon>
        <taxon>Apicomplexa</taxon>
        <taxon>Aconoidasida</taxon>
        <taxon>Piroplasmida</taxon>
        <taxon>Babesiidae</taxon>
        <taxon>Babesia</taxon>
    </lineage>
</organism>